<feature type="domain" description="No apical meristem-associated C-terminal" evidence="2">
    <location>
        <begin position="64"/>
        <end position="154"/>
    </location>
</feature>
<evidence type="ECO:0000259" key="2">
    <source>
        <dbReference type="Pfam" id="PF14303"/>
    </source>
</evidence>
<feature type="region of interest" description="Disordered" evidence="1">
    <location>
        <begin position="83"/>
        <end position="157"/>
    </location>
</feature>
<dbReference type="EMBL" id="LWDX02018586">
    <property type="protein sequence ID" value="OEL33489.1"/>
    <property type="molecule type" value="Genomic_DNA"/>
</dbReference>
<feature type="compositionally biased region" description="Polar residues" evidence="1">
    <location>
        <begin position="83"/>
        <end position="104"/>
    </location>
</feature>
<dbReference type="OrthoDB" id="677207at2759"/>
<evidence type="ECO:0000256" key="1">
    <source>
        <dbReference type="SAM" id="MobiDB-lite"/>
    </source>
</evidence>
<dbReference type="AlphaFoldDB" id="A0A1E5W7U0"/>
<evidence type="ECO:0000313" key="4">
    <source>
        <dbReference type="Proteomes" id="UP000095767"/>
    </source>
</evidence>
<reference evidence="3 4" key="1">
    <citation type="submission" date="2016-09" db="EMBL/GenBank/DDBJ databases">
        <title>The draft genome of Dichanthelium oligosanthes: A C3 panicoid grass species.</title>
        <authorList>
            <person name="Studer A.J."/>
            <person name="Schnable J.C."/>
            <person name="Brutnell T.P."/>
        </authorList>
    </citation>
    <scope>NUCLEOTIDE SEQUENCE [LARGE SCALE GENOMIC DNA]</scope>
    <source>
        <strain evidence="4">cv. Kellogg 1175</strain>
        <tissue evidence="3">Leaf</tissue>
    </source>
</reference>
<protein>
    <recommendedName>
        <fullName evidence="2">No apical meristem-associated C-terminal domain-containing protein</fullName>
    </recommendedName>
</protein>
<name>A0A1E5W7U0_9POAL</name>
<dbReference type="Proteomes" id="UP000095767">
    <property type="component" value="Unassembled WGS sequence"/>
</dbReference>
<feature type="compositionally biased region" description="Basic and acidic residues" evidence="1">
    <location>
        <begin position="105"/>
        <end position="129"/>
    </location>
</feature>
<gene>
    <name evidence="3" type="ORF">BAE44_0005493</name>
</gene>
<sequence length="157" mass="18284">MDPVQAIDQSRGTYWERIHDYYHQHKNFLLTVQLMNSSGLTEQDKIQEACILYKAGDPHNRSLPFLHCWNVLQHTEKWLNLPCNNKKQKTSSNTSPRSCAPGTNESHHANEEEGPSHTSPRKDRPDGKRKEKARRGKNPVSHGETLYMKEIRKKKRK</sequence>
<keyword evidence="4" id="KW-1185">Reference proteome</keyword>
<dbReference type="InterPro" id="IPR029466">
    <property type="entry name" value="NAM-associated_C"/>
</dbReference>
<comment type="caution">
    <text evidence="3">The sequence shown here is derived from an EMBL/GenBank/DDBJ whole genome shotgun (WGS) entry which is preliminary data.</text>
</comment>
<dbReference type="PANTHER" id="PTHR45125:SF3">
    <property type="entry name" value="NO-APICAL-MERISTEM-ASSOCIATED CARBOXY-TERMINAL DOMAIN PROTEIN"/>
    <property type="match status" value="1"/>
</dbReference>
<dbReference type="PANTHER" id="PTHR45125">
    <property type="entry name" value="F21J9.4-RELATED"/>
    <property type="match status" value="1"/>
</dbReference>
<proteinExistence type="predicted"/>
<organism evidence="3 4">
    <name type="scientific">Dichanthelium oligosanthes</name>
    <dbReference type="NCBI Taxonomy" id="888268"/>
    <lineage>
        <taxon>Eukaryota</taxon>
        <taxon>Viridiplantae</taxon>
        <taxon>Streptophyta</taxon>
        <taxon>Embryophyta</taxon>
        <taxon>Tracheophyta</taxon>
        <taxon>Spermatophyta</taxon>
        <taxon>Magnoliopsida</taxon>
        <taxon>Liliopsida</taxon>
        <taxon>Poales</taxon>
        <taxon>Poaceae</taxon>
        <taxon>PACMAD clade</taxon>
        <taxon>Panicoideae</taxon>
        <taxon>Panicodae</taxon>
        <taxon>Paniceae</taxon>
        <taxon>Dichantheliinae</taxon>
        <taxon>Dichanthelium</taxon>
    </lineage>
</organism>
<evidence type="ECO:0000313" key="3">
    <source>
        <dbReference type="EMBL" id="OEL33489.1"/>
    </source>
</evidence>
<dbReference type="Pfam" id="PF14303">
    <property type="entry name" value="NAM-associated"/>
    <property type="match status" value="1"/>
</dbReference>
<accession>A0A1E5W7U0</accession>